<name>A0A284RW61_ARMOS</name>
<dbReference type="OMA" id="PRHIRTG"/>
<keyword evidence="2" id="KW-0472">Membrane</keyword>
<proteinExistence type="predicted"/>
<feature type="region of interest" description="Disordered" evidence="1">
    <location>
        <begin position="301"/>
        <end position="320"/>
    </location>
</feature>
<feature type="transmembrane region" description="Helical" evidence="2">
    <location>
        <begin position="65"/>
        <end position="82"/>
    </location>
</feature>
<feature type="transmembrane region" description="Helical" evidence="2">
    <location>
        <begin position="161"/>
        <end position="182"/>
    </location>
</feature>
<gene>
    <name evidence="3" type="ORF">ARMOST_16446</name>
</gene>
<dbReference type="AlphaFoldDB" id="A0A284RW61"/>
<dbReference type="EMBL" id="FUEG01000018">
    <property type="protein sequence ID" value="SJL13010.1"/>
    <property type="molecule type" value="Genomic_DNA"/>
</dbReference>
<feature type="region of interest" description="Disordered" evidence="1">
    <location>
        <begin position="665"/>
        <end position="687"/>
    </location>
</feature>
<feature type="transmembrane region" description="Helical" evidence="2">
    <location>
        <begin position="237"/>
        <end position="262"/>
    </location>
</feature>
<evidence type="ECO:0000256" key="1">
    <source>
        <dbReference type="SAM" id="MobiDB-lite"/>
    </source>
</evidence>
<dbReference type="STRING" id="47428.A0A284RW61"/>
<keyword evidence="4" id="KW-1185">Reference proteome</keyword>
<protein>
    <submittedName>
        <fullName evidence="3">Uncharacterized protein</fullName>
    </submittedName>
</protein>
<feature type="region of interest" description="Disordered" evidence="1">
    <location>
        <begin position="499"/>
        <end position="537"/>
    </location>
</feature>
<accession>A0A284RW61</accession>
<feature type="compositionally biased region" description="Low complexity" evidence="1">
    <location>
        <begin position="665"/>
        <end position="675"/>
    </location>
</feature>
<feature type="transmembrane region" description="Helical" evidence="2">
    <location>
        <begin position="274"/>
        <end position="291"/>
    </location>
</feature>
<reference evidence="4" key="1">
    <citation type="journal article" date="2017" name="Nat. Ecol. Evol.">
        <title>Genome expansion and lineage-specific genetic innovations in the forest pathogenic fungi Armillaria.</title>
        <authorList>
            <person name="Sipos G."/>
            <person name="Prasanna A.N."/>
            <person name="Walter M.C."/>
            <person name="O'Connor E."/>
            <person name="Balint B."/>
            <person name="Krizsan K."/>
            <person name="Kiss B."/>
            <person name="Hess J."/>
            <person name="Varga T."/>
            <person name="Slot J."/>
            <person name="Riley R."/>
            <person name="Boka B."/>
            <person name="Rigling D."/>
            <person name="Barry K."/>
            <person name="Lee J."/>
            <person name="Mihaltcheva S."/>
            <person name="LaButti K."/>
            <person name="Lipzen A."/>
            <person name="Waldron R."/>
            <person name="Moloney N.M."/>
            <person name="Sperisen C."/>
            <person name="Kredics L."/>
            <person name="Vagvoelgyi C."/>
            <person name="Patrignani A."/>
            <person name="Fitzpatrick D."/>
            <person name="Nagy I."/>
            <person name="Doyle S."/>
            <person name="Anderson J.B."/>
            <person name="Grigoriev I.V."/>
            <person name="Gueldener U."/>
            <person name="Muensterkoetter M."/>
            <person name="Nagy L.G."/>
        </authorList>
    </citation>
    <scope>NUCLEOTIDE SEQUENCE [LARGE SCALE GENOMIC DNA]</scope>
    <source>
        <strain evidence="4">C18/9</strain>
    </source>
</reference>
<evidence type="ECO:0000313" key="3">
    <source>
        <dbReference type="EMBL" id="SJL13010.1"/>
    </source>
</evidence>
<sequence>MSAPQTQYAPTQSSSVLGGQIVGRSERQAAPPAALKLRLDLNLEVEIAIQAKVNGDITLSLLPSLYLYLSTLLAFAASIFDLNQLSARGSHNVLQGYDADSVRGLVYPRELSLALSNGLRFMFFWMLVAERPRGEPPLTLQDRKAEYEPRYRAHSASWQRWGYLGFILKWGLLALTVVIPIMQIIWRIFRRHYGVVYTVESTIEIAASSLFILKLFFNAILSPASHSLVSPWWLRYLSYLGPIVALLIGLGIGIGQLVIFAFSETTLGRFLQALELYILIAFLLMDVFYITPAMRRHQVQKAQTSSFNGRGGSRSSKSLPRHIRTGSIYHDTLDSAWNTRRRKSPGPYSSGQTTLFLWDRNDPELGGSPDQPHRAPTTEIVYAAFDVRVHPRLQSFKNTLLHMPSSYLKNTPINKGGVLPPLGPKMDVSFSSYYLEVHSSSLPAPKPIFASEVSPSGPYSRIHKSLNSHSTASFDELLRQLGKLDQSVAMLRLFSPSTPTFSDAKDATTPGAREKSSLMVPTASTNTNSDTDAEGDSSPLPSAFSLSFFPEPPTYGFALPDTPVASLAGRDMVPSRPENVSFDILKTSSTVDEASDVETVDESPTIVTGTNNSAQPLLLNSAMQSLASLPSRDNYSSVDSVSLRQTAAPQPFLLGNDTSAPAISSSFSATPSTVSRKPTIRRRRPMPTLGAGKQKEALKLKLCLNLEVDIAIQAKVGGDITLSLLYVFCLPFGLQKFLISGSHYQCINLPQ</sequence>
<dbReference type="PANTHER" id="PTHR35587">
    <property type="entry name" value="EXPRESSED PROTEIN"/>
    <property type="match status" value="1"/>
</dbReference>
<evidence type="ECO:0000313" key="4">
    <source>
        <dbReference type="Proteomes" id="UP000219338"/>
    </source>
</evidence>
<feature type="transmembrane region" description="Helical" evidence="2">
    <location>
        <begin position="194"/>
        <end position="217"/>
    </location>
</feature>
<dbReference type="OrthoDB" id="2564696at2759"/>
<dbReference type="PANTHER" id="PTHR35587:SF3">
    <property type="entry name" value="EXPRESSED PROTEIN"/>
    <property type="match status" value="1"/>
</dbReference>
<keyword evidence="2" id="KW-1133">Transmembrane helix</keyword>
<organism evidence="3 4">
    <name type="scientific">Armillaria ostoyae</name>
    <name type="common">Armillaria root rot fungus</name>
    <dbReference type="NCBI Taxonomy" id="47428"/>
    <lineage>
        <taxon>Eukaryota</taxon>
        <taxon>Fungi</taxon>
        <taxon>Dikarya</taxon>
        <taxon>Basidiomycota</taxon>
        <taxon>Agaricomycotina</taxon>
        <taxon>Agaricomycetes</taxon>
        <taxon>Agaricomycetidae</taxon>
        <taxon>Agaricales</taxon>
        <taxon>Marasmiineae</taxon>
        <taxon>Physalacriaceae</taxon>
        <taxon>Armillaria</taxon>
    </lineage>
</organism>
<feature type="region of interest" description="Disordered" evidence="1">
    <location>
        <begin position="593"/>
        <end position="612"/>
    </location>
</feature>
<evidence type="ECO:0000256" key="2">
    <source>
        <dbReference type="SAM" id="Phobius"/>
    </source>
</evidence>
<feature type="compositionally biased region" description="Low complexity" evidence="1">
    <location>
        <begin position="305"/>
        <end position="318"/>
    </location>
</feature>
<dbReference type="Proteomes" id="UP000219338">
    <property type="component" value="Unassembled WGS sequence"/>
</dbReference>
<keyword evidence="2" id="KW-0812">Transmembrane</keyword>